<reference evidence="1" key="2">
    <citation type="submission" date="2021-04" db="EMBL/GenBank/DDBJ databases">
        <authorList>
            <person name="Gilroy R."/>
        </authorList>
    </citation>
    <scope>NUCLEOTIDE SEQUENCE</scope>
    <source>
        <strain evidence="1">14975</strain>
    </source>
</reference>
<sequence>AALHDPYIGSLEPGMRADLTALSLTEPSMQPVHRVVSNVVYAASGLETVLTVVDGRELYREGRFLCCDYEGLCEELRSVRVWARRR</sequence>
<proteinExistence type="predicted"/>
<organism evidence="1 2">
    <name type="scientific">Candidatus Akkermansia intestinigallinarum</name>
    <dbReference type="NCBI Taxonomy" id="2838431"/>
    <lineage>
        <taxon>Bacteria</taxon>
        <taxon>Pseudomonadati</taxon>
        <taxon>Verrucomicrobiota</taxon>
        <taxon>Verrucomicrobiia</taxon>
        <taxon>Verrucomicrobiales</taxon>
        <taxon>Akkermansiaceae</taxon>
        <taxon>Akkermansia</taxon>
    </lineage>
</organism>
<name>A0A9D1VBT6_9BACT</name>
<dbReference type="EMBL" id="DXFQ01000083">
    <property type="protein sequence ID" value="HIX19915.1"/>
    <property type="molecule type" value="Genomic_DNA"/>
</dbReference>
<feature type="non-terminal residue" evidence="1">
    <location>
        <position position="1"/>
    </location>
</feature>
<dbReference type="Gene3D" id="2.30.40.10">
    <property type="entry name" value="Urease, subunit C, domain 1"/>
    <property type="match status" value="1"/>
</dbReference>
<evidence type="ECO:0000313" key="1">
    <source>
        <dbReference type="EMBL" id="HIX19915.1"/>
    </source>
</evidence>
<dbReference type="InterPro" id="IPR011059">
    <property type="entry name" value="Metal-dep_hydrolase_composite"/>
</dbReference>
<dbReference type="Proteomes" id="UP000823964">
    <property type="component" value="Unassembled WGS sequence"/>
</dbReference>
<dbReference type="GO" id="GO:0016810">
    <property type="term" value="F:hydrolase activity, acting on carbon-nitrogen (but not peptide) bonds"/>
    <property type="evidence" value="ECO:0007669"/>
    <property type="project" value="InterPro"/>
</dbReference>
<evidence type="ECO:0000313" key="2">
    <source>
        <dbReference type="Proteomes" id="UP000823964"/>
    </source>
</evidence>
<evidence type="ECO:0008006" key="3">
    <source>
        <dbReference type="Google" id="ProtNLM"/>
    </source>
</evidence>
<comment type="caution">
    <text evidence="1">The sequence shown here is derived from an EMBL/GenBank/DDBJ whole genome shotgun (WGS) entry which is preliminary data.</text>
</comment>
<accession>A0A9D1VBT6</accession>
<gene>
    <name evidence="1" type="ORF">H9862_04835</name>
</gene>
<reference evidence="1" key="1">
    <citation type="journal article" date="2021" name="PeerJ">
        <title>Extensive microbial diversity within the chicken gut microbiome revealed by metagenomics and culture.</title>
        <authorList>
            <person name="Gilroy R."/>
            <person name="Ravi A."/>
            <person name="Getino M."/>
            <person name="Pursley I."/>
            <person name="Horton D.L."/>
            <person name="Alikhan N.F."/>
            <person name="Baker D."/>
            <person name="Gharbi K."/>
            <person name="Hall N."/>
            <person name="Watson M."/>
            <person name="Adriaenssens E.M."/>
            <person name="Foster-Nyarko E."/>
            <person name="Jarju S."/>
            <person name="Secka A."/>
            <person name="Antonio M."/>
            <person name="Oren A."/>
            <person name="Chaudhuri R.R."/>
            <person name="La Ragione R."/>
            <person name="Hildebrand F."/>
            <person name="Pallen M.J."/>
        </authorList>
    </citation>
    <scope>NUCLEOTIDE SEQUENCE</scope>
    <source>
        <strain evidence="1">14975</strain>
    </source>
</reference>
<dbReference type="AlphaFoldDB" id="A0A9D1VBT6"/>
<dbReference type="SUPFAM" id="SSF51338">
    <property type="entry name" value="Composite domain of metallo-dependent hydrolases"/>
    <property type="match status" value="1"/>
</dbReference>
<protein>
    <recommendedName>
        <fullName evidence="3">Amidohydrolase</fullName>
    </recommendedName>
</protein>